<feature type="binding site" evidence="4">
    <location>
        <position position="130"/>
    </location>
    <ligand>
        <name>Mn(2+)</name>
        <dbReference type="ChEBI" id="CHEBI:29035"/>
        <label>1</label>
    </ligand>
</feature>
<keyword evidence="3 5" id="KW-0378">Hydrolase</keyword>
<evidence type="ECO:0000256" key="4">
    <source>
        <dbReference type="PIRSR" id="PIRSR036979-1"/>
    </source>
</evidence>
<dbReference type="PIRSF" id="PIRSF036979">
    <property type="entry name" value="Arginase"/>
    <property type="match status" value="1"/>
</dbReference>
<dbReference type="CDD" id="cd11593">
    <property type="entry name" value="Agmatinase-like_2"/>
    <property type="match status" value="1"/>
</dbReference>
<keyword evidence="4" id="KW-0464">Manganese</keyword>
<keyword evidence="2 4" id="KW-0479">Metal-binding</keyword>
<evidence type="ECO:0000256" key="2">
    <source>
        <dbReference type="ARBA" id="ARBA00022723"/>
    </source>
</evidence>
<feature type="binding site" evidence="4">
    <location>
        <position position="132"/>
    </location>
    <ligand>
        <name>Mn(2+)</name>
        <dbReference type="ChEBI" id="CHEBI:29035"/>
        <label>1</label>
    </ligand>
</feature>
<comment type="similarity">
    <text evidence="1">Belongs to the arginase family. Agmatinase subfamily.</text>
</comment>
<dbReference type="EC" id="3.5.3.11" evidence="6"/>
<evidence type="ECO:0000313" key="7">
    <source>
        <dbReference type="Proteomes" id="UP000501253"/>
    </source>
</evidence>
<comment type="cofactor">
    <cofactor evidence="4">
        <name>Mn(2+)</name>
        <dbReference type="ChEBI" id="CHEBI:29035"/>
    </cofactor>
    <text evidence="4">Binds 2 manganese ions per subunit.</text>
</comment>
<feature type="binding site" evidence="4">
    <location>
        <position position="128"/>
    </location>
    <ligand>
        <name>Mn(2+)</name>
        <dbReference type="ChEBI" id="CHEBI:29035"/>
        <label>1</label>
    </ligand>
</feature>
<sequence>MRRTFLGLPEAPERARVALIPAPYDATTSFRPGTRFGPRALLEVSPYMEFFDEETGEKPQETLGFYTLEEPELPAEPEKALEVLSGRVEEVLSAGKLPVLLGGEHTVSLAALRVLRRAHGPFRLLYLDAHLDLRESYQETPWSHACVLRRAVELGLEPLVVGARSLSEEEFHFLKKAEIPVLWAREFRETPERVRQRLEEFLRGPLYVSLDLDVFDPAEAPGVGTPEPGGLSWYEVLGILRQAARAPVLGFDLVELLPLPGDPRTEYLAARLLFKFLAYLSAARP</sequence>
<feature type="binding site" evidence="4">
    <location>
        <position position="213"/>
    </location>
    <ligand>
        <name>Mn(2+)</name>
        <dbReference type="ChEBI" id="CHEBI:29035"/>
        <label>1</label>
    </ligand>
</feature>
<dbReference type="Gene3D" id="3.40.800.10">
    <property type="entry name" value="Ureohydrolase domain"/>
    <property type="match status" value="1"/>
</dbReference>
<name>A0A6H1WR52_9BACT</name>
<dbReference type="PROSITE" id="PS51409">
    <property type="entry name" value="ARGINASE_2"/>
    <property type="match status" value="1"/>
</dbReference>
<dbReference type="InterPro" id="IPR023696">
    <property type="entry name" value="Ureohydrolase_dom_sf"/>
</dbReference>
<evidence type="ECO:0000313" key="6">
    <source>
        <dbReference type="EMBL" id="QJA05648.1"/>
    </source>
</evidence>
<dbReference type="GO" id="GO:0008783">
    <property type="term" value="F:agmatinase activity"/>
    <property type="evidence" value="ECO:0007669"/>
    <property type="project" value="UniProtKB-EC"/>
</dbReference>
<feature type="binding site" evidence="4">
    <location>
        <position position="105"/>
    </location>
    <ligand>
        <name>Mn(2+)</name>
        <dbReference type="ChEBI" id="CHEBI:29035"/>
        <label>1</label>
    </ligand>
</feature>
<dbReference type="GO" id="GO:0046872">
    <property type="term" value="F:metal ion binding"/>
    <property type="evidence" value="ECO:0007669"/>
    <property type="project" value="UniProtKB-KW"/>
</dbReference>
<dbReference type="PANTHER" id="PTHR11358">
    <property type="entry name" value="ARGINASE/AGMATINASE"/>
    <property type="match status" value="1"/>
</dbReference>
<proteinExistence type="inferred from homology"/>
<accession>A0A6H1WR52</accession>
<dbReference type="PROSITE" id="PS01053">
    <property type="entry name" value="ARGINASE_1"/>
    <property type="match status" value="1"/>
</dbReference>
<dbReference type="PANTHER" id="PTHR11358:SF26">
    <property type="entry name" value="GUANIDINO ACID HYDROLASE, MITOCHONDRIAL"/>
    <property type="match status" value="1"/>
</dbReference>
<dbReference type="Proteomes" id="UP000501253">
    <property type="component" value="Chromosome"/>
</dbReference>
<gene>
    <name evidence="6" type="primary">speB</name>
    <name evidence="6" type="ORF">FVE67_02015</name>
</gene>
<evidence type="ECO:0000256" key="1">
    <source>
        <dbReference type="ARBA" id="ARBA00009227"/>
    </source>
</evidence>
<reference evidence="6 7" key="1">
    <citation type="submission" date="2019-08" db="EMBL/GenBank/DDBJ databases">
        <title>Complete genome sequence of Thermosulfurimonas marina SU872T, an anaerobic thermophilic chemolithoautotrophic bacterium isolated from a shallow marine hydrothermal vent.</title>
        <authorList>
            <person name="Allioux M."/>
            <person name="Jebbar M."/>
            <person name="Slobodkina G."/>
            <person name="Slobodkin A."/>
            <person name="Moalic Y."/>
            <person name="Frolova A."/>
            <person name="Shao Z."/>
            <person name="Alain K."/>
        </authorList>
    </citation>
    <scope>NUCLEOTIDE SEQUENCE [LARGE SCALE GENOMIC DNA]</scope>
    <source>
        <strain evidence="6 7">SU872</strain>
    </source>
</reference>
<dbReference type="RefSeq" id="WP_168719010.1">
    <property type="nucleotide sequence ID" value="NZ_CP042909.1"/>
</dbReference>
<dbReference type="EMBL" id="CP042909">
    <property type="protein sequence ID" value="QJA05648.1"/>
    <property type="molecule type" value="Genomic_DNA"/>
</dbReference>
<dbReference type="KEGG" id="tmai:FVE67_02015"/>
<dbReference type="InterPro" id="IPR020855">
    <property type="entry name" value="Ureohydrolase_Mn_BS"/>
</dbReference>
<dbReference type="InterPro" id="IPR005925">
    <property type="entry name" value="Agmatinase-rel"/>
</dbReference>
<organism evidence="6 7">
    <name type="scientific">Thermosulfurimonas marina</name>
    <dbReference type="NCBI Taxonomy" id="2047767"/>
    <lineage>
        <taxon>Bacteria</taxon>
        <taxon>Pseudomonadati</taxon>
        <taxon>Thermodesulfobacteriota</taxon>
        <taxon>Thermodesulfobacteria</taxon>
        <taxon>Thermodesulfobacteriales</taxon>
        <taxon>Thermodesulfobacteriaceae</taxon>
        <taxon>Thermosulfurimonas</taxon>
    </lineage>
</organism>
<dbReference type="NCBIfam" id="TIGR01230">
    <property type="entry name" value="agmatinase"/>
    <property type="match status" value="1"/>
</dbReference>
<dbReference type="InterPro" id="IPR006035">
    <property type="entry name" value="Ureohydrolase"/>
</dbReference>
<evidence type="ECO:0000256" key="5">
    <source>
        <dbReference type="RuleBase" id="RU003684"/>
    </source>
</evidence>
<feature type="binding site" evidence="4">
    <location>
        <position position="211"/>
    </location>
    <ligand>
        <name>Mn(2+)</name>
        <dbReference type="ChEBI" id="CHEBI:29035"/>
        <label>1</label>
    </ligand>
</feature>
<evidence type="ECO:0000256" key="3">
    <source>
        <dbReference type="ARBA" id="ARBA00022801"/>
    </source>
</evidence>
<dbReference type="AlphaFoldDB" id="A0A6H1WR52"/>
<dbReference type="Pfam" id="PF00491">
    <property type="entry name" value="Arginase"/>
    <property type="match status" value="1"/>
</dbReference>
<keyword evidence="7" id="KW-1185">Reference proteome</keyword>
<protein>
    <submittedName>
        <fullName evidence="6">Agmatinase</fullName>
        <ecNumber evidence="6">3.5.3.11</ecNumber>
    </submittedName>
</protein>
<dbReference type="GO" id="GO:0033389">
    <property type="term" value="P:putrescine biosynthetic process from arginine, via agmatine"/>
    <property type="evidence" value="ECO:0007669"/>
    <property type="project" value="TreeGrafter"/>
</dbReference>
<dbReference type="SUPFAM" id="SSF52768">
    <property type="entry name" value="Arginase/deacetylase"/>
    <property type="match status" value="1"/>
</dbReference>